<accession>A0ABQ4DDA4</accession>
<sequence length="483" mass="48065">MRDVHAPPAPQDVVDLLAARGYRVARALGDDGSRWVATAAHDPEQPDVEVQLLAAPLDDALAARAAVALGVEHPHVAATWDAVALGEGRTALLVEHVEGTTLADVRAARAPLSDAEAATVAIPLAQALDALHAAGAVHGAVGADRVVLRPDGFPVLVDPRAGLVGQGSPAGDLRRLVVAVLAVMAPAEAYLAAALDEGPSLRDDLEALLRAEDLTGARVVDTCFAAVTPDGVQMPDAGALAGASVLRAEVSARTGGTRGAGAPLPRPGGSRTQGGRTDRARRTRRPAVLVAAAVAGVLVVGAGTWGLQHRTAAAAAGDRTATVAAGVPAAAGTTAAARADVGAVQDRDDPAAAAAALTRLRADALAAASATGVAGVHVAGSPALAADVELLEQLDGARSEGLTVDVADAHVVPAVDGVADGADGADDVRVAVTSTTGAHTRVARDGTRTAVPAAGPATVDLLLRWTADGWRVQDVRASGATAP</sequence>
<evidence type="ECO:0000313" key="3">
    <source>
        <dbReference type="EMBL" id="GIG33710.1"/>
    </source>
</evidence>
<dbReference type="Proteomes" id="UP000618382">
    <property type="component" value="Unassembled WGS sequence"/>
</dbReference>
<feature type="transmembrane region" description="Helical" evidence="2">
    <location>
        <begin position="286"/>
        <end position="307"/>
    </location>
</feature>
<proteinExistence type="predicted"/>
<evidence type="ECO:0000256" key="1">
    <source>
        <dbReference type="SAM" id="MobiDB-lite"/>
    </source>
</evidence>
<evidence type="ECO:0000256" key="2">
    <source>
        <dbReference type="SAM" id="Phobius"/>
    </source>
</evidence>
<evidence type="ECO:0000313" key="4">
    <source>
        <dbReference type="Proteomes" id="UP000618382"/>
    </source>
</evidence>
<dbReference type="InterPro" id="IPR011009">
    <property type="entry name" value="Kinase-like_dom_sf"/>
</dbReference>
<protein>
    <recommendedName>
        <fullName evidence="5">Protein kinase domain-containing protein</fullName>
    </recommendedName>
</protein>
<keyword evidence="2" id="KW-0472">Membrane</keyword>
<reference evidence="3 4" key="1">
    <citation type="submission" date="2021-01" db="EMBL/GenBank/DDBJ databases">
        <title>Whole genome shotgun sequence of Cellulomonas oligotrophica NBRC 109435.</title>
        <authorList>
            <person name="Komaki H."/>
            <person name="Tamura T."/>
        </authorList>
    </citation>
    <scope>NUCLEOTIDE SEQUENCE [LARGE SCALE GENOMIC DNA]</scope>
    <source>
        <strain evidence="3 4">NBRC 109435</strain>
    </source>
</reference>
<dbReference type="EMBL" id="BONN01000009">
    <property type="protein sequence ID" value="GIG33710.1"/>
    <property type="molecule type" value="Genomic_DNA"/>
</dbReference>
<keyword evidence="2" id="KW-0812">Transmembrane</keyword>
<name>A0ABQ4DDA4_9CELL</name>
<evidence type="ECO:0008006" key="5">
    <source>
        <dbReference type="Google" id="ProtNLM"/>
    </source>
</evidence>
<organism evidence="3 4">
    <name type="scientific">Cellulomonas oligotrophica</name>
    <dbReference type="NCBI Taxonomy" id="931536"/>
    <lineage>
        <taxon>Bacteria</taxon>
        <taxon>Bacillati</taxon>
        <taxon>Actinomycetota</taxon>
        <taxon>Actinomycetes</taxon>
        <taxon>Micrococcales</taxon>
        <taxon>Cellulomonadaceae</taxon>
        <taxon>Cellulomonas</taxon>
    </lineage>
</organism>
<keyword evidence="2" id="KW-1133">Transmembrane helix</keyword>
<comment type="caution">
    <text evidence="3">The sequence shown here is derived from an EMBL/GenBank/DDBJ whole genome shotgun (WGS) entry which is preliminary data.</text>
</comment>
<dbReference type="SUPFAM" id="SSF56112">
    <property type="entry name" value="Protein kinase-like (PK-like)"/>
    <property type="match status" value="1"/>
</dbReference>
<dbReference type="Gene3D" id="1.10.510.10">
    <property type="entry name" value="Transferase(Phosphotransferase) domain 1"/>
    <property type="match status" value="1"/>
</dbReference>
<keyword evidence="4" id="KW-1185">Reference proteome</keyword>
<feature type="compositionally biased region" description="Low complexity" evidence="1">
    <location>
        <begin position="252"/>
        <end position="269"/>
    </location>
</feature>
<gene>
    <name evidence="3" type="ORF">Col01nite_28690</name>
</gene>
<feature type="region of interest" description="Disordered" evidence="1">
    <location>
        <begin position="252"/>
        <end position="283"/>
    </location>
</feature>